<dbReference type="AlphaFoldDB" id="A0A7I7SMZ1"/>
<keyword evidence="1" id="KW-0732">Signal</keyword>
<keyword evidence="3" id="KW-1185">Reference proteome</keyword>
<accession>A0A7I7SMZ1</accession>
<proteinExistence type="predicted"/>
<evidence type="ECO:0000313" key="2">
    <source>
        <dbReference type="EMBL" id="BBY57801.1"/>
    </source>
</evidence>
<reference evidence="2 3" key="1">
    <citation type="journal article" date="2019" name="Emerg. Microbes Infect.">
        <title>Comprehensive subspecies identification of 175 nontuberculous mycobacteria species based on 7547 genomic profiles.</title>
        <authorList>
            <person name="Matsumoto Y."/>
            <person name="Kinjo T."/>
            <person name="Motooka D."/>
            <person name="Nabeya D."/>
            <person name="Jung N."/>
            <person name="Uechi K."/>
            <person name="Horii T."/>
            <person name="Iida T."/>
            <person name="Fujita J."/>
            <person name="Nakamura S."/>
        </authorList>
    </citation>
    <scope>NUCLEOTIDE SEQUENCE [LARGE SCALE GENOMIC DNA]</scope>
    <source>
        <strain evidence="2 3">JCM 30395</strain>
    </source>
</reference>
<feature type="signal peptide" evidence="1">
    <location>
        <begin position="1"/>
        <end position="28"/>
    </location>
</feature>
<evidence type="ECO:0000256" key="1">
    <source>
        <dbReference type="SAM" id="SignalP"/>
    </source>
</evidence>
<dbReference type="KEGG" id="msar:MSAR_09370"/>
<protein>
    <submittedName>
        <fullName evidence="2">Uncharacterized protein</fullName>
    </submittedName>
</protein>
<sequence length="79" mass="7445">MDKHVAIGTAAVGAAAALAVVGSGIASATNEYAGQTYADASQAISGAGQSATIATRVGSFLPTSSIPAVATPADGCCCT</sequence>
<dbReference type="EMBL" id="AP022595">
    <property type="protein sequence ID" value="BBY57801.1"/>
    <property type="molecule type" value="Genomic_DNA"/>
</dbReference>
<name>A0A7I7SMZ1_9MYCO</name>
<evidence type="ECO:0000313" key="3">
    <source>
        <dbReference type="Proteomes" id="UP000466445"/>
    </source>
</evidence>
<gene>
    <name evidence="2" type="ORF">MSAR_09370</name>
</gene>
<dbReference type="Proteomes" id="UP000466445">
    <property type="component" value="Chromosome"/>
</dbReference>
<feature type="chain" id="PRO_5029851177" evidence="1">
    <location>
        <begin position="29"/>
        <end position="79"/>
    </location>
</feature>
<organism evidence="2 3">
    <name type="scientific">Mycolicibacterium sarraceniae</name>
    <dbReference type="NCBI Taxonomy" id="1534348"/>
    <lineage>
        <taxon>Bacteria</taxon>
        <taxon>Bacillati</taxon>
        <taxon>Actinomycetota</taxon>
        <taxon>Actinomycetes</taxon>
        <taxon>Mycobacteriales</taxon>
        <taxon>Mycobacteriaceae</taxon>
        <taxon>Mycolicibacterium</taxon>
    </lineage>
</organism>